<evidence type="ECO:0000256" key="5">
    <source>
        <dbReference type="PROSITE-ProRule" id="PRU10137"/>
    </source>
</evidence>
<protein>
    <submittedName>
        <fullName evidence="8">Recombinase family protein</fullName>
    </submittedName>
</protein>
<sequence>MKTAILYLRVSTDEQAMRGYSLRAQQELLTNYCKLHGISILKIFTEDHSAKSFKRPEWMKLTTYLRKHRSDFLLFTKWDRFSRNTCDAYQVLANLKRMGTNPQAVEQPLDLNVPENKLMLALYLAIPEIENDRRSLNTQMGMRRAKKEGHWSGRAPLGYKNKTYEDGKKYIAPEEPYAYAIKWAFQELSLGMSSMAEVHRKAFKLGLTCSINNFHSLVRNQIYCGKIRVREIDGEEEHMIKGLHEPLITERLFNKVQNVLKGEVKPKRSAIATPEDLPLRGYLKCPNCHRMLTGSASKGRKTHVAYYHCKSPCKARFNAKQVNQDFIEELKLFRIAKRDQPKFLQEIITTYNEVRKTASSLRQDCIDELHILDDQIINARELLLVGKIEPSDFKILKMDYDNKLSAINLRLTALKERFKDKVNIQPMVINAIKTLCTLPRLYETATIEDKRYLVETIFNGMLIYDKDGYRTTNLNPIAKITYLKKTRS</sequence>
<dbReference type="EMBL" id="CP024091">
    <property type="protein sequence ID" value="ATP56899.1"/>
    <property type="molecule type" value="Genomic_DNA"/>
</dbReference>
<gene>
    <name evidence="8" type="ORF">CPT03_10620</name>
</gene>
<proteinExistence type="predicted"/>
<evidence type="ECO:0000256" key="4">
    <source>
        <dbReference type="PIRSR" id="PIRSR606118-50"/>
    </source>
</evidence>
<dbReference type="InterPro" id="IPR050639">
    <property type="entry name" value="SSR_resolvase"/>
</dbReference>
<keyword evidence="1" id="KW-0229">DNA integration</keyword>
<dbReference type="GO" id="GO:0015074">
    <property type="term" value="P:DNA integration"/>
    <property type="evidence" value="ECO:0007669"/>
    <property type="project" value="UniProtKB-KW"/>
</dbReference>
<feature type="domain" description="Recombinase" evidence="7">
    <location>
        <begin position="156"/>
        <end position="266"/>
    </location>
</feature>
<feature type="domain" description="Resolvase/invertase-type recombinase catalytic" evidence="6">
    <location>
        <begin position="3"/>
        <end position="149"/>
    </location>
</feature>
<reference evidence="8 9" key="1">
    <citation type="submission" date="2017-10" db="EMBL/GenBank/DDBJ databases">
        <title>Whole genome of Pedobacter ginsengisoli T01R-27 isolated from tomato rhizosphere.</title>
        <authorList>
            <person name="Weon H.-Y."/>
            <person name="Lee S.A."/>
            <person name="Sang M.K."/>
            <person name="Song J."/>
        </authorList>
    </citation>
    <scope>NUCLEOTIDE SEQUENCE [LARGE SCALE GENOMIC DNA]</scope>
    <source>
        <strain evidence="8 9">T01R-27</strain>
    </source>
</reference>
<keyword evidence="9" id="KW-1185">Reference proteome</keyword>
<evidence type="ECO:0000259" key="7">
    <source>
        <dbReference type="PROSITE" id="PS51737"/>
    </source>
</evidence>
<dbReference type="PANTHER" id="PTHR30461:SF2">
    <property type="entry name" value="SERINE RECOMBINASE PINE-RELATED"/>
    <property type="match status" value="1"/>
</dbReference>
<feature type="active site" description="O-(5'-phospho-DNA)-serine intermediate" evidence="4 5">
    <location>
        <position position="11"/>
    </location>
</feature>
<dbReference type="Pfam" id="PF07508">
    <property type="entry name" value="Recombinase"/>
    <property type="match status" value="1"/>
</dbReference>
<dbReference type="InterPro" id="IPR038109">
    <property type="entry name" value="DNA_bind_recomb_sf"/>
</dbReference>
<dbReference type="PROSITE" id="PS51737">
    <property type="entry name" value="RECOMBINASE_DNA_BIND"/>
    <property type="match status" value="1"/>
</dbReference>
<dbReference type="Proteomes" id="UP000223749">
    <property type="component" value="Chromosome"/>
</dbReference>
<dbReference type="KEGG" id="pgs:CPT03_10620"/>
<dbReference type="PROSITE" id="PS00397">
    <property type="entry name" value="RECOMBINASES_1"/>
    <property type="match status" value="1"/>
</dbReference>
<dbReference type="GO" id="GO:0000150">
    <property type="term" value="F:DNA strand exchange activity"/>
    <property type="evidence" value="ECO:0007669"/>
    <property type="project" value="InterPro"/>
</dbReference>
<dbReference type="SUPFAM" id="SSF53041">
    <property type="entry name" value="Resolvase-like"/>
    <property type="match status" value="1"/>
</dbReference>
<evidence type="ECO:0000256" key="3">
    <source>
        <dbReference type="ARBA" id="ARBA00023172"/>
    </source>
</evidence>
<name>A0A2D1U5K6_9SPHI</name>
<dbReference type="SMART" id="SM00857">
    <property type="entry name" value="Resolvase"/>
    <property type="match status" value="1"/>
</dbReference>
<dbReference type="RefSeq" id="WP_099438833.1">
    <property type="nucleotide sequence ID" value="NZ_CP024091.1"/>
</dbReference>
<dbReference type="OrthoDB" id="9815006at2"/>
<dbReference type="Gene3D" id="3.40.50.1390">
    <property type="entry name" value="Resolvase, N-terminal catalytic domain"/>
    <property type="match status" value="1"/>
</dbReference>
<dbReference type="PANTHER" id="PTHR30461">
    <property type="entry name" value="DNA-INVERTASE FROM LAMBDOID PROPHAGE"/>
    <property type="match status" value="1"/>
</dbReference>
<dbReference type="AlphaFoldDB" id="A0A2D1U5K6"/>
<keyword evidence="2" id="KW-0238">DNA-binding</keyword>
<dbReference type="InterPro" id="IPR036162">
    <property type="entry name" value="Resolvase-like_N_sf"/>
</dbReference>
<dbReference type="GO" id="GO:0003677">
    <property type="term" value="F:DNA binding"/>
    <property type="evidence" value="ECO:0007669"/>
    <property type="project" value="UniProtKB-KW"/>
</dbReference>
<organism evidence="8 9">
    <name type="scientific">Pedobacter ginsengisoli</name>
    <dbReference type="NCBI Taxonomy" id="363852"/>
    <lineage>
        <taxon>Bacteria</taxon>
        <taxon>Pseudomonadati</taxon>
        <taxon>Bacteroidota</taxon>
        <taxon>Sphingobacteriia</taxon>
        <taxon>Sphingobacteriales</taxon>
        <taxon>Sphingobacteriaceae</taxon>
        <taxon>Pedobacter</taxon>
    </lineage>
</organism>
<accession>A0A2D1U5K6</accession>
<dbReference type="InterPro" id="IPR006118">
    <property type="entry name" value="Recombinase_CS"/>
</dbReference>
<evidence type="ECO:0000313" key="9">
    <source>
        <dbReference type="Proteomes" id="UP000223749"/>
    </source>
</evidence>
<dbReference type="InterPro" id="IPR011109">
    <property type="entry name" value="DNA_bind_recombinase_dom"/>
</dbReference>
<evidence type="ECO:0000256" key="2">
    <source>
        <dbReference type="ARBA" id="ARBA00023125"/>
    </source>
</evidence>
<evidence type="ECO:0000259" key="6">
    <source>
        <dbReference type="PROSITE" id="PS51736"/>
    </source>
</evidence>
<evidence type="ECO:0000256" key="1">
    <source>
        <dbReference type="ARBA" id="ARBA00022908"/>
    </source>
</evidence>
<keyword evidence="3" id="KW-0233">DNA recombination</keyword>
<evidence type="ECO:0000313" key="8">
    <source>
        <dbReference type="EMBL" id="ATP56899.1"/>
    </source>
</evidence>
<dbReference type="CDD" id="cd00338">
    <property type="entry name" value="Ser_Recombinase"/>
    <property type="match status" value="1"/>
</dbReference>
<dbReference type="Pfam" id="PF00239">
    <property type="entry name" value="Resolvase"/>
    <property type="match status" value="1"/>
</dbReference>
<dbReference type="Gene3D" id="3.90.1750.20">
    <property type="entry name" value="Putative Large Serine Recombinase, Chain B, Domain 2"/>
    <property type="match status" value="1"/>
</dbReference>
<dbReference type="PROSITE" id="PS51736">
    <property type="entry name" value="RECOMBINASES_3"/>
    <property type="match status" value="1"/>
</dbReference>
<dbReference type="InterPro" id="IPR006119">
    <property type="entry name" value="Resolv_N"/>
</dbReference>